<organism evidence="2 3">
    <name type="scientific">Dimargaris verticillata</name>
    <dbReference type="NCBI Taxonomy" id="2761393"/>
    <lineage>
        <taxon>Eukaryota</taxon>
        <taxon>Fungi</taxon>
        <taxon>Fungi incertae sedis</taxon>
        <taxon>Zoopagomycota</taxon>
        <taxon>Kickxellomycotina</taxon>
        <taxon>Dimargaritomycetes</taxon>
        <taxon>Dimargaritales</taxon>
        <taxon>Dimargaritaceae</taxon>
        <taxon>Dimargaris</taxon>
    </lineage>
</organism>
<reference evidence="2" key="1">
    <citation type="submission" date="2022-07" db="EMBL/GenBank/DDBJ databases">
        <title>Phylogenomic reconstructions and comparative analyses of Kickxellomycotina fungi.</title>
        <authorList>
            <person name="Reynolds N.K."/>
            <person name="Stajich J.E."/>
            <person name="Barry K."/>
            <person name="Grigoriev I.V."/>
            <person name="Crous P."/>
            <person name="Smith M.E."/>
        </authorList>
    </citation>
    <scope>NUCLEOTIDE SEQUENCE</scope>
    <source>
        <strain evidence="2">RSA 567</strain>
    </source>
</reference>
<dbReference type="AlphaFoldDB" id="A0A9W8B4K4"/>
<feature type="signal peptide" evidence="1">
    <location>
        <begin position="1"/>
        <end position="21"/>
    </location>
</feature>
<dbReference type="Proteomes" id="UP001151582">
    <property type="component" value="Unassembled WGS sequence"/>
</dbReference>
<feature type="non-terminal residue" evidence="2">
    <location>
        <position position="1"/>
    </location>
</feature>
<evidence type="ECO:0000256" key="1">
    <source>
        <dbReference type="SAM" id="SignalP"/>
    </source>
</evidence>
<evidence type="ECO:0000313" key="3">
    <source>
        <dbReference type="Proteomes" id="UP001151582"/>
    </source>
</evidence>
<protein>
    <submittedName>
        <fullName evidence="2">Uncharacterized protein</fullName>
    </submittedName>
</protein>
<keyword evidence="3" id="KW-1185">Reference proteome</keyword>
<gene>
    <name evidence="2" type="ORF">H4R34_004939</name>
</gene>
<feature type="chain" id="PRO_5040731254" evidence="1">
    <location>
        <begin position="22"/>
        <end position="292"/>
    </location>
</feature>
<sequence>VAVVAFTALVAMVAFPSSVYPMPAGQSQALPVDGDDVVAIKLNYITLPGRRLDLHLGELHANEMAEEIFLLAREETLKDARDKIRDEILGVANQPRQSYANDPIDQTPYIAAILPLALDQEEIFEIFEESFNTVQMSGDDRNIDPTTLNDFVSELAEAAIDCIANRQDYATGFLGYMYQYHWSRTAWNEDTGGFNNRPNEHFLTLAANINAPIVETIDKRHASIRAQPSATALTPNLANRFGQLKSDPETLAAILSPDFYGSDAHRDGYEAYAKAMIAEDEKHPRQYKKRQP</sequence>
<dbReference type="OrthoDB" id="10400821at2759"/>
<evidence type="ECO:0000313" key="2">
    <source>
        <dbReference type="EMBL" id="KAJ1973839.1"/>
    </source>
</evidence>
<name>A0A9W8B4K4_9FUNG</name>
<keyword evidence="1" id="KW-0732">Signal</keyword>
<dbReference type="EMBL" id="JANBQB010000749">
    <property type="protein sequence ID" value="KAJ1973839.1"/>
    <property type="molecule type" value="Genomic_DNA"/>
</dbReference>
<accession>A0A9W8B4K4</accession>
<comment type="caution">
    <text evidence="2">The sequence shown here is derived from an EMBL/GenBank/DDBJ whole genome shotgun (WGS) entry which is preliminary data.</text>
</comment>
<proteinExistence type="predicted"/>